<dbReference type="Proteomes" id="UP000294856">
    <property type="component" value="Unassembled WGS sequence"/>
</dbReference>
<feature type="transmembrane region" description="Helical" evidence="1">
    <location>
        <begin position="245"/>
        <end position="262"/>
    </location>
</feature>
<gene>
    <name evidence="2" type="ORF">DFR71_0565</name>
</gene>
<keyword evidence="1" id="KW-0472">Membrane</keyword>
<proteinExistence type="predicted"/>
<feature type="transmembrane region" description="Helical" evidence="1">
    <location>
        <begin position="211"/>
        <end position="236"/>
    </location>
</feature>
<organism evidence="2 3">
    <name type="scientific">Nocardia alba</name>
    <dbReference type="NCBI Taxonomy" id="225051"/>
    <lineage>
        <taxon>Bacteria</taxon>
        <taxon>Bacillati</taxon>
        <taxon>Actinomycetota</taxon>
        <taxon>Actinomycetes</taxon>
        <taxon>Mycobacteriales</taxon>
        <taxon>Nocardiaceae</taxon>
        <taxon>Nocardia</taxon>
    </lineage>
</organism>
<dbReference type="PANTHER" id="PTHR36844">
    <property type="entry name" value="PROTEASE PRSW"/>
    <property type="match status" value="1"/>
</dbReference>
<keyword evidence="3" id="KW-1185">Reference proteome</keyword>
<evidence type="ECO:0000313" key="3">
    <source>
        <dbReference type="Proteomes" id="UP000294856"/>
    </source>
</evidence>
<dbReference type="GO" id="GO:0008233">
    <property type="term" value="F:peptidase activity"/>
    <property type="evidence" value="ECO:0007669"/>
    <property type="project" value="InterPro"/>
</dbReference>
<evidence type="ECO:0000256" key="1">
    <source>
        <dbReference type="SAM" id="Phobius"/>
    </source>
</evidence>
<dbReference type="InterPro" id="IPR026898">
    <property type="entry name" value="PrsW"/>
</dbReference>
<evidence type="ECO:0000313" key="2">
    <source>
        <dbReference type="EMBL" id="TCJ99584.1"/>
    </source>
</evidence>
<sequence length="394" mass="41865">MTTSSAELADARLGAIENSGWGRSFTFYQPRNLAFWVYLVLVGSGALLFAAMIGRTYGAYSRAILVSAVVFGVYGAIFWWFTQHLDRYARQPVKLLVVAFGWGGFAATWAMASYANTALIGIYGKLFGYAWAQDWGPALAAPFTEETAKGFGLLLLIALAPRLVRTAFDGLVLGAFLGLGFEILEDISYGLNSGASQFGANQVDASLGTVVVRVVTGATGHMVYTAIFCAGLVYLLGRPAQPRRAGLGLLLMATAMLLHGLWDAQGNFSGGNNLAAIGIIALLMAAALVVAVLAFRLTIAREREFLAAILAPEVAADTVTAAECAAACGNAKQRRAFRRTGADRKARTRHGFVLDAVADLADALAADHGAHTPRVDFARAEVARLRDGRPPIPE</sequence>
<accession>A0A4R1G0A9</accession>
<dbReference type="RefSeq" id="WP_067450561.1">
    <property type="nucleotide sequence ID" value="NZ_SMFR01000001.1"/>
</dbReference>
<dbReference type="EMBL" id="SMFR01000001">
    <property type="protein sequence ID" value="TCJ99584.1"/>
    <property type="molecule type" value="Genomic_DNA"/>
</dbReference>
<feature type="transmembrane region" description="Helical" evidence="1">
    <location>
        <begin position="93"/>
        <end position="112"/>
    </location>
</feature>
<dbReference type="Pfam" id="PF13367">
    <property type="entry name" value="PrsW-protease"/>
    <property type="match status" value="1"/>
</dbReference>
<dbReference type="PANTHER" id="PTHR36844:SF1">
    <property type="entry name" value="PROTEASE PRSW"/>
    <property type="match status" value="1"/>
</dbReference>
<keyword evidence="1" id="KW-1133">Transmembrane helix</keyword>
<reference evidence="2 3" key="1">
    <citation type="submission" date="2019-03" db="EMBL/GenBank/DDBJ databases">
        <title>Genomic Encyclopedia of Type Strains, Phase IV (KMG-IV): sequencing the most valuable type-strain genomes for metagenomic binning, comparative biology and taxonomic classification.</title>
        <authorList>
            <person name="Goeker M."/>
        </authorList>
    </citation>
    <scope>NUCLEOTIDE SEQUENCE [LARGE SCALE GENOMIC DNA]</scope>
    <source>
        <strain evidence="2 3">DSM 44684</strain>
    </source>
</reference>
<feature type="transmembrane region" description="Helical" evidence="1">
    <location>
        <begin position="59"/>
        <end position="81"/>
    </location>
</feature>
<keyword evidence="1" id="KW-0812">Transmembrane</keyword>
<comment type="caution">
    <text evidence="2">The sequence shown here is derived from an EMBL/GenBank/DDBJ whole genome shotgun (WGS) entry which is preliminary data.</text>
</comment>
<feature type="transmembrane region" description="Helical" evidence="1">
    <location>
        <begin position="33"/>
        <end position="53"/>
    </location>
</feature>
<protein>
    <submittedName>
        <fullName evidence="2">RsiW-degrading membrane proteinase PrsW (M82 family)</fullName>
    </submittedName>
</protein>
<dbReference type="OrthoDB" id="9785431at2"/>
<dbReference type="AlphaFoldDB" id="A0A4R1G0A9"/>
<feature type="transmembrane region" description="Helical" evidence="1">
    <location>
        <begin position="274"/>
        <end position="295"/>
    </location>
</feature>
<name>A0A4R1G0A9_9NOCA</name>
<dbReference type="STRING" id="1210063.GCA_001612665_03062"/>